<reference evidence="2 3" key="1">
    <citation type="submission" date="2021-06" db="EMBL/GenBank/DDBJ databases">
        <authorList>
            <person name="Palmer J.M."/>
        </authorList>
    </citation>
    <scope>NUCLEOTIDE SEQUENCE [LARGE SCALE GENOMIC DNA]</scope>
    <source>
        <strain evidence="2 3">GA_2019</strain>
        <tissue evidence="2">Muscle</tissue>
    </source>
</reference>
<feature type="region of interest" description="Disordered" evidence="1">
    <location>
        <begin position="1"/>
        <end position="43"/>
    </location>
</feature>
<evidence type="ECO:0000313" key="3">
    <source>
        <dbReference type="Proteomes" id="UP001476798"/>
    </source>
</evidence>
<dbReference type="EMBL" id="JAHRIO010010672">
    <property type="protein sequence ID" value="MEQ2161608.1"/>
    <property type="molecule type" value="Genomic_DNA"/>
</dbReference>
<organism evidence="2 3">
    <name type="scientific">Goodea atripinnis</name>
    <dbReference type="NCBI Taxonomy" id="208336"/>
    <lineage>
        <taxon>Eukaryota</taxon>
        <taxon>Metazoa</taxon>
        <taxon>Chordata</taxon>
        <taxon>Craniata</taxon>
        <taxon>Vertebrata</taxon>
        <taxon>Euteleostomi</taxon>
        <taxon>Actinopterygii</taxon>
        <taxon>Neopterygii</taxon>
        <taxon>Teleostei</taxon>
        <taxon>Neoteleostei</taxon>
        <taxon>Acanthomorphata</taxon>
        <taxon>Ovalentaria</taxon>
        <taxon>Atherinomorphae</taxon>
        <taxon>Cyprinodontiformes</taxon>
        <taxon>Goodeidae</taxon>
        <taxon>Goodea</taxon>
    </lineage>
</organism>
<proteinExistence type="predicted"/>
<evidence type="ECO:0000256" key="1">
    <source>
        <dbReference type="SAM" id="MobiDB-lite"/>
    </source>
</evidence>
<sequence length="88" mass="9825">MEHNERAGQPVGSSLIRQEVWSPGSGHKPDHLRRPLPPEGHQEQLVTDIKQIPSSIDKSLYVAEFYSSSGDCEVEAVEESPQRQQDST</sequence>
<comment type="caution">
    <text evidence="2">The sequence shown here is derived from an EMBL/GenBank/DDBJ whole genome shotgun (WGS) entry which is preliminary data.</text>
</comment>
<dbReference type="Proteomes" id="UP001476798">
    <property type="component" value="Unassembled WGS sequence"/>
</dbReference>
<evidence type="ECO:0000313" key="2">
    <source>
        <dbReference type="EMBL" id="MEQ2161608.1"/>
    </source>
</evidence>
<keyword evidence="3" id="KW-1185">Reference proteome</keyword>
<name>A0ABV0MT54_9TELE</name>
<accession>A0ABV0MT54</accession>
<protein>
    <submittedName>
        <fullName evidence="2">Uncharacterized protein</fullName>
    </submittedName>
</protein>
<gene>
    <name evidence="2" type="ORF">GOODEAATRI_011154</name>
</gene>